<sequence length="118" mass="13864">MKRFAQLRYLWAYLTFRNRPVVKRVRAEEGEVVEEVLRLCPRPYRMLCYMAVKELNISLAAIAERGRDVPTAVALAFEDVTSGRPDLPRFWRYINTGDSSADIRAILDKWRRAAKRLY</sequence>
<dbReference type="EMBL" id="CP000504">
    <property type="protein sequence ID" value="ABL88492.1"/>
    <property type="molecule type" value="Genomic_DNA"/>
</dbReference>
<dbReference type="GeneID" id="4617247"/>
<accession>A1RU60</accession>
<reference evidence="1" key="1">
    <citation type="submission" date="2006-12" db="EMBL/GenBank/DDBJ databases">
        <title>Complete sequence of Pyrobaculum islandicum DSM 4184.</title>
        <authorList>
            <person name="Copeland A."/>
            <person name="Lucas S."/>
            <person name="Lapidus A."/>
            <person name="Barry K."/>
            <person name="Detter J.C."/>
            <person name="Glavina del Rio T."/>
            <person name="Dalin E."/>
            <person name="Tice H."/>
            <person name="Pitluck S."/>
            <person name="Meincke L."/>
            <person name="Brettin T."/>
            <person name="Bruce D."/>
            <person name="Han C."/>
            <person name="Tapia R."/>
            <person name="Gilna P."/>
            <person name="Schmutz J."/>
            <person name="Larimer F."/>
            <person name="Land M."/>
            <person name="Hauser L."/>
            <person name="Kyrpides N."/>
            <person name="Mikhailova N."/>
            <person name="Cozen A.E."/>
            <person name="Fitz-Gibbon S.T."/>
            <person name="House C.H."/>
            <person name="Saltikov C."/>
            <person name="Lowe T."/>
            <person name="Richardson P."/>
        </authorList>
    </citation>
    <scope>NUCLEOTIDE SEQUENCE [LARGE SCALE GENOMIC DNA]</scope>
    <source>
        <strain evidence="1">DSM 4184</strain>
    </source>
</reference>
<dbReference type="AlphaFoldDB" id="A1RU60"/>
<evidence type="ECO:0000313" key="2">
    <source>
        <dbReference type="Proteomes" id="UP000002595"/>
    </source>
</evidence>
<protein>
    <submittedName>
        <fullName evidence="1">Uncharacterized protein</fullName>
    </submittedName>
</protein>
<evidence type="ECO:0000313" key="1">
    <source>
        <dbReference type="EMBL" id="ABL88492.1"/>
    </source>
</evidence>
<organism evidence="1 2">
    <name type="scientific">Pyrobaculum islandicum (strain DSM 4184 / JCM 9189 / GEO3)</name>
    <dbReference type="NCBI Taxonomy" id="384616"/>
    <lineage>
        <taxon>Archaea</taxon>
        <taxon>Thermoproteota</taxon>
        <taxon>Thermoprotei</taxon>
        <taxon>Thermoproteales</taxon>
        <taxon>Thermoproteaceae</taxon>
        <taxon>Pyrobaculum</taxon>
    </lineage>
</organism>
<dbReference type="OrthoDB" id="27150at2157"/>
<dbReference type="eggNOG" id="arCOG07016">
    <property type="taxonomic scope" value="Archaea"/>
</dbReference>
<dbReference type="Proteomes" id="UP000002595">
    <property type="component" value="Chromosome"/>
</dbReference>
<proteinExistence type="predicted"/>
<dbReference type="RefSeq" id="WP_011763067.1">
    <property type="nucleotide sequence ID" value="NC_008701.1"/>
</dbReference>
<dbReference type="KEGG" id="pis:Pisl_1329"/>
<keyword evidence="2" id="KW-1185">Reference proteome</keyword>
<gene>
    <name evidence="1" type="ordered locus">Pisl_1329</name>
</gene>
<name>A1RU60_PYRIL</name>
<dbReference type="HOGENOM" id="CLU_1987714_0_0_2"/>